<accession>A0ABR3DMH1</accession>
<comment type="caution">
    <text evidence="1">The sequence shown here is derived from an EMBL/GenBank/DDBJ whole genome shotgun (WGS) entry which is preliminary data.</text>
</comment>
<organism evidence="1 2">
    <name type="scientific">Neurospora intermedia</name>
    <dbReference type="NCBI Taxonomy" id="5142"/>
    <lineage>
        <taxon>Eukaryota</taxon>
        <taxon>Fungi</taxon>
        <taxon>Dikarya</taxon>
        <taxon>Ascomycota</taxon>
        <taxon>Pezizomycotina</taxon>
        <taxon>Sordariomycetes</taxon>
        <taxon>Sordariomycetidae</taxon>
        <taxon>Sordariales</taxon>
        <taxon>Sordariaceae</taxon>
        <taxon>Neurospora</taxon>
    </lineage>
</organism>
<keyword evidence="2" id="KW-1185">Reference proteome</keyword>
<gene>
    <name evidence="1" type="ORF">QR685DRAFT_435427</name>
</gene>
<dbReference type="Proteomes" id="UP001451303">
    <property type="component" value="Unassembled WGS sequence"/>
</dbReference>
<feature type="non-terminal residue" evidence="1">
    <location>
        <position position="1"/>
    </location>
</feature>
<name>A0ABR3DMH1_NEUIN</name>
<evidence type="ECO:0000313" key="1">
    <source>
        <dbReference type="EMBL" id="KAL0473866.1"/>
    </source>
</evidence>
<reference evidence="1 2" key="1">
    <citation type="submission" date="2023-09" db="EMBL/GenBank/DDBJ databases">
        <title>Multi-omics analysis of a traditional fermented food reveals byproduct-associated fungal strains for waste-to-food upcycling.</title>
        <authorList>
            <consortium name="Lawrence Berkeley National Laboratory"/>
            <person name="Rekdal V.M."/>
            <person name="Villalobos-Escobedo J.M."/>
            <person name="Rodriguez-Valeron N."/>
            <person name="Garcia M.O."/>
            <person name="Vasquez D.P."/>
            <person name="Damayanti I."/>
            <person name="Sorensen P.M."/>
            <person name="Baidoo E.E."/>
            <person name="De Carvalho A.C."/>
            <person name="Riley R."/>
            <person name="Lipzen A."/>
            <person name="He G."/>
            <person name="Yan M."/>
            <person name="Haridas S."/>
            <person name="Daum C."/>
            <person name="Yoshinaga Y."/>
            <person name="Ng V."/>
            <person name="Grigoriev I.V."/>
            <person name="Munk R."/>
            <person name="Nuraida L."/>
            <person name="Wijaya C.H."/>
            <person name="Morales P.-C."/>
            <person name="Keasling J.D."/>
        </authorList>
    </citation>
    <scope>NUCLEOTIDE SEQUENCE [LARGE SCALE GENOMIC DNA]</scope>
    <source>
        <strain evidence="1 2">FGSC 2613</strain>
    </source>
</reference>
<evidence type="ECO:0000313" key="2">
    <source>
        <dbReference type="Proteomes" id="UP001451303"/>
    </source>
</evidence>
<sequence>YLLLPFTLDTYSIYLIHVPVLLRGIGAKKWSVHSVGAKVTYARLLKDRIVGGCIIYKAVKEEEEGRR</sequence>
<proteinExistence type="predicted"/>
<protein>
    <submittedName>
        <fullName evidence="1">Uncharacterized protein</fullName>
    </submittedName>
</protein>
<dbReference type="EMBL" id="JAVLET010000002">
    <property type="protein sequence ID" value="KAL0473866.1"/>
    <property type="molecule type" value="Genomic_DNA"/>
</dbReference>